<evidence type="ECO:0000256" key="1">
    <source>
        <dbReference type="ARBA" id="ARBA00012513"/>
    </source>
</evidence>
<dbReference type="FunCoup" id="H2Z6J2">
    <property type="interactions" value="46"/>
</dbReference>
<reference evidence="15" key="1">
    <citation type="submission" date="2003-08" db="EMBL/GenBank/DDBJ databases">
        <authorList>
            <person name="Birren B."/>
            <person name="Nusbaum C."/>
            <person name="Abebe A."/>
            <person name="Abouelleil A."/>
            <person name="Adekoya E."/>
            <person name="Ait-zahra M."/>
            <person name="Allen N."/>
            <person name="Allen T."/>
            <person name="An P."/>
            <person name="Anderson M."/>
            <person name="Anderson S."/>
            <person name="Arachchi H."/>
            <person name="Armbruster J."/>
            <person name="Bachantsang P."/>
            <person name="Baldwin J."/>
            <person name="Barry A."/>
            <person name="Bayul T."/>
            <person name="Blitshsteyn B."/>
            <person name="Bloom T."/>
            <person name="Blye J."/>
            <person name="Boguslavskiy L."/>
            <person name="Borowsky M."/>
            <person name="Boukhgalter B."/>
            <person name="Brunache A."/>
            <person name="Butler J."/>
            <person name="Calixte N."/>
            <person name="Calvo S."/>
            <person name="Camarata J."/>
            <person name="Campo K."/>
            <person name="Chang J."/>
            <person name="Cheshatsang Y."/>
            <person name="Citroen M."/>
            <person name="Collymore A."/>
            <person name="Considine T."/>
            <person name="Cook A."/>
            <person name="Cooke P."/>
            <person name="Corum B."/>
            <person name="Cuomo C."/>
            <person name="David R."/>
            <person name="Dawoe T."/>
            <person name="Degray S."/>
            <person name="Dodge S."/>
            <person name="Dooley K."/>
            <person name="Dorje P."/>
            <person name="Dorjee K."/>
            <person name="Dorris L."/>
            <person name="Duffey N."/>
            <person name="Dupes A."/>
            <person name="Elkins T."/>
            <person name="Engels R."/>
            <person name="Erickson J."/>
            <person name="Farina A."/>
            <person name="Faro S."/>
            <person name="Ferreira P."/>
            <person name="Fischer H."/>
            <person name="Fitzgerald M."/>
            <person name="Foley K."/>
            <person name="Gage D."/>
            <person name="Galagan J."/>
            <person name="Gearin G."/>
            <person name="Gnerre S."/>
            <person name="Gnirke A."/>
            <person name="Goyette A."/>
            <person name="Graham J."/>
            <person name="Grandbois E."/>
            <person name="Gyaltsen K."/>
            <person name="Hafez N."/>
            <person name="Hagopian D."/>
            <person name="Hagos B."/>
            <person name="Hall J."/>
            <person name="Hatcher B."/>
            <person name="Heller A."/>
            <person name="Higgins H."/>
            <person name="Honan T."/>
            <person name="Horn A."/>
            <person name="Houde N."/>
            <person name="Hughes L."/>
            <person name="Hulme W."/>
            <person name="Husby E."/>
            <person name="Iliev I."/>
            <person name="Jaffe D."/>
            <person name="Jones C."/>
            <person name="Kamal M."/>
            <person name="Kamat A."/>
            <person name="Kamvysselis M."/>
            <person name="Karlsson E."/>
            <person name="Kells C."/>
            <person name="Kieu A."/>
            <person name="Kisner P."/>
            <person name="Kodira C."/>
            <person name="Kulbokas E."/>
            <person name="Labutti K."/>
            <person name="Lama D."/>
            <person name="Landers T."/>
            <person name="Leger J."/>
            <person name="Levine S."/>
            <person name="Lewis D."/>
            <person name="Lewis T."/>
            <person name="Lindblad-toh K."/>
            <person name="Liu X."/>
            <person name="Lokyitsang T."/>
            <person name="Lokyitsang Y."/>
            <person name="Lucien O."/>
            <person name="Lui A."/>
            <person name="Ma L.J."/>
            <person name="Mabbitt R."/>
            <person name="Macdonald J."/>
            <person name="Maclean C."/>
            <person name="Major J."/>
            <person name="Manning J."/>
            <person name="Marabella R."/>
            <person name="Maru K."/>
            <person name="Matthews C."/>
            <person name="Mauceli E."/>
            <person name="Mccarthy M."/>
            <person name="Mcdonough S."/>
            <person name="Mcghee T."/>
            <person name="Meldrim J."/>
            <person name="Meneus L."/>
            <person name="Mesirov J."/>
            <person name="Mihalev A."/>
            <person name="Mihova T."/>
            <person name="Mikkelsen T."/>
            <person name="Mlenga V."/>
            <person name="Moru K."/>
            <person name="Mozes J."/>
            <person name="Mulrain L."/>
            <person name="Munson G."/>
            <person name="Naylor J."/>
            <person name="Newes C."/>
            <person name="Nguyen C."/>
            <person name="Nguyen N."/>
            <person name="Nguyen T."/>
            <person name="Nicol R."/>
            <person name="Nielsen C."/>
            <person name="Nizzari M."/>
            <person name="Norbu C."/>
            <person name="Norbu N."/>
            <person name="O'donnell P."/>
            <person name="Okoawo O."/>
            <person name="O'leary S."/>
            <person name="Omotosho B."/>
            <person name="O'neill K."/>
            <person name="Osman S."/>
            <person name="Parker S."/>
            <person name="Perrin D."/>
            <person name="Phunkhang P."/>
            <person name="Piqani B."/>
            <person name="Purcell S."/>
            <person name="Rachupka T."/>
            <person name="Ramasamy U."/>
            <person name="Rameau R."/>
            <person name="Ray V."/>
            <person name="Raymond C."/>
            <person name="Retta R."/>
            <person name="Richardson S."/>
            <person name="Rise C."/>
            <person name="Rodriguez J."/>
            <person name="Rogers J."/>
            <person name="Rogov P."/>
            <person name="Rutman M."/>
            <person name="Schupbach R."/>
            <person name="Seaman C."/>
            <person name="Settipalli S."/>
            <person name="Sharpe T."/>
            <person name="Sheridan J."/>
            <person name="Sherpa N."/>
            <person name="Shi J."/>
            <person name="Smirnov S."/>
            <person name="Smith C."/>
            <person name="Sougnez C."/>
            <person name="Spencer B."/>
            <person name="Stalker J."/>
            <person name="Stange-thomann N."/>
            <person name="Stavropoulos S."/>
            <person name="Stetson K."/>
            <person name="Stone C."/>
            <person name="Stone S."/>
            <person name="Stubbs M."/>
            <person name="Talamas J."/>
            <person name="Tchuinga P."/>
            <person name="Tenzing P."/>
            <person name="Tesfaye S."/>
            <person name="Theodore J."/>
            <person name="Thoulutsang Y."/>
            <person name="Topham K."/>
            <person name="Towey S."/>
            <person name="Tsamla T."/>
            <person name="Tsomo N."/>
            <person name="Vallee D."/>
            <person name="Vassiliev H."/>
            <person name="Venkataraman V."/>
            <person name="Vinson J."/>
            <person name="Vo A."/>
            <person name="Wade C."/>
            <person name="Wang S."/>
            <person name="Wangchuk T."/>
            <person name="Wangdi T."/>
            <person name="Whittaker C."/>
            <person name="Wilkinson J."/>
            <person name="Wu Y."/>
            <person name="Wyman D."/>
            <person name="Yadav S."/>
            <person name="Yang S."/>
            <person name="Yang X."/>
            <person name="Yeager S."/>
            <person name="Yee E."/>
            <person name="Young G."/>
            <person name="Zainoun J."/>
            <person name="Zembeck L."/>
            <person name="Zimmer A."/>
            <person name="Zody M."/>
            <person name="Lander E."/>
        </authorList>
    </citation>
    <scope>NUCLEOTIDE SEQUENCE [LARGE SCALE GENOMIC DNA]</scope>
</reference>
<keyword evidence="3" id="KW-0597">Phosphoprotein</keyword>
<sequence length="562" mass="63614">IPQEVLLGSLLEHICQLYEADSKKAKQLFHIICKKLQKMKVMSPIAYLDEYASVRIQYKTSFYNLIHSSLFTVQATGQLMEYGNLKVNRKDVFDFGVSRYKEEYDEIEVIGYGAFGKVYKAINKIDGQVYAVKQIKCKSNGSEIMPETNKMLREVQSLASMQHENIIRYHCAWIEHTPVSEIEQTVPLRVSINTTPYSTNDTGSFGDYDPVEHEDGKFWQPSSDSSDEDSSCSEEKSSSNTGSLTTDVIFTHGVMKRSTIRRVQSYIITGVSNAHLSSLSHIESNTRSHSVSSMQDIAILKRPEESQDEAPCYKPSIHVVMYIQMQLCNTTLKKWLVQRNQILTTKPDLSHVPASFCIFKQIIAALNYIHKKGMLHRDIKPQNIFINDEDQEPQIKLGDFGLARAKLSTSSSEPLTPIHEMPVDFLSDEHTSGVGTSLYASPEQLKGETYDDKADIYSAGIVLYELICPLGTTHERTVAINILRKQEIPTDFQRNAPSAVGLLKSILSHEYQTRPSAEQLLLSLDAIPEATVDLKKQNELLRLENTKLKKMVKLYENELVKN</sequence>
<name>H2Z6J2_CIOSA</name>
<keyword evidence="8" id="KW-0652">Protein synthesis inhibitor</keyword>
<dbReference type="STRING" id="51511.ENSCSAVP00000013204"/>
<reference evidence="14" key="3">
    <citation type="submission" date="2025-09" db="UniProtKB">
        <authorList>
            <consortium name="Ensembl"/>
        </authorList>
    </citation>
    <scope>IDENTIFICATION</scope>
</reference>
<feature type="domain" description="Protein kinase" evidence="13">
    <location>
        <begin position="104"/>
        <end position="527"/>
    </location>
</feature>
<keyword evidence="5 11" id="KW-0547">Nucleotide-binding</keyword>
<dbReference type="AlphaFoldDB" id="H2Z6J2"/>
<dbReference type="PANTHER" id="PTHR11042">
    <property type="entry name" value="EUKARYOTIC TRANSLATION INITIATION FACTOR 2-ALPHA KINASE EIF2-ALPHA KINASE -RELATED"/>
    <property type="match status" value="1"/>
</dbReference>
<keyword evidence="2" id="KW-0723">Serine/threonine-protein kinase</keyword>
<dbReference type="InterPro" id="IPR054521">
    <property type="entry name" value="HRI2_3H"/>
</dbReference>
<dbReference type="HOGENOM" id="CLU_000288_134_1_1"/>
<dbReference type="PANTHER" id="PTHR11042:SF187">
    <property type="entry name" value="EUKARYOTIC TRANSLATION INITIATION FACTOR 2-ALPHA KINASE 2"/>
    <property type="match status" value="1"/>
</dbReference>
<evidence type="ECO:0000313" key="15">
    <source>
        <dbReference type="Proteomes" id="UP000007875"/>
    </source>
</evidence>
<feature type="region of interest" description="Disordered" evidence="12">
    <location>
        <begin position="199"/>
        <end position="243"/>
    </location>
</feature>
<dbReference type="Ensembl" id="ENSCSAVT00000013353.1">
    <property type="protein sequence ID" value="ENSCSAVP00000013204.1"/>
    <property type="gene ID" value="ENSCSAVG00000007753.1"/>
</dbReference>
<evidence type="ECO:0000313" key="14">
    <source>
        <dbReference type="Ensembl" id="ENSCSAVP00000013204.1"/>
    </source>
</evidence>
<dbReference type="InterPro" id="IPR017441">
    <property type="entry name" value="Protein_kinase_ATP_BS"/>
</dbReference>
<dbReference type="EC" id="2.7.11.1" evidence="1"/>
<keyword evidence="7 11" id="KW-0067">ATP-binding</keyword>
<dbReference type="Gene3D" id="3.30.200.20">
    <property type="entry name" value="Phosphorylase Kinase, domain 1"/>
    <property type="match status" value="1"/>
</dbReference>
<dbReference type="InParanoid" id="H2Z6J2"/>
<dbReference type="InterPro" id="IPR000719">
    <property type="entry name" value="Prot_kinase_dom"/>
</dbReference>
<dbReference type="InterPro" id="IPR050339">
    <property type="entry name" value="CC_SR_Kinase"/>
</dbReference>
<dbReference type="SMART" id="SM00220">
    <property type="entry name" value="S_TKc"/>
    <property type="match status" value="1"/>
</dbReference>
<evidence type="ECO:0000256" key="9">
    <source>
        <dbReference type="ARBA" id="ARBA00037982"/>
    </source>
</evidence>
<evidence type="ECO:0000256" key="2">
    <source>
        <dbReference type="ARBA" id="ARBA00022527"/>
    </source>
</evidence>
<dbReference type="PROSITE" id="PS00108">
    <property type="entry name" value="PROTEIN_KINASE_ST"/>
    <property type="match status" value="1"/>
</dbReference>
<evidence type="ECO:0000256" key="8">
    <source>
        <dbReference type="ARBA" id="ARBA00023193"/>
    </source>
</evidence>
<dbReference type="GO" id="GO:0005634">
    <property type="term" value="C:nucleus"/>
    <property type="evidence" value="ECO:0007669"/>
    <property type="project" value="TreeGrafter"/>
</dbReference>
<comment type="similarity">
    <text evidence="9">Belongs to the protein kinase superfamily. Ser/Thr protein kinase family. GCN2 subfamily.</text>
</comment>
<evidence type="ECO:0000256" key="6">
    <source>
        <dbReference type="ARBA" id="ARBA00022777"/>
    </source>
</evidence>
<reference evidence="14" key="2">
    <citation type="submission" date="2025-08" db="UniProtKB">
        <authorList>
            <consortium name="Ensembl"/>
        </authorList>
    </citation>
    <scope>IDENTIFICATION</scope>
</reference>
<dbReference type="Gene3D" id="1.10.510.10">
    <property type="entry name" value="Transferase(Phosphotransferase) domain 1"/>
    <property type="match status" value="1"/>
</dbReference>
<evidence type="ECO:0000256" key="12">
    <source>
        <dbReference type="SAM" id="MobiDB-lite"/>
    </source>
</evidence>
<dbReference type="Proteomes" id="UP000007875">
    <property type="component" value="Unassembled WGS sequence"/>
</dbReference>
<proteinExistence type="inferred from homology"/>
<dbReference type="SUPFAM" id="SSF56112">
    <property type="entry name" value="Protein kinase-like (PK-like)"/>
    <property type="match status" value="1"/>
</dbReference>
<dbReference type="GO" id="GO:0005737">
    <property type="term" value="C:cytoplasm"/>
    <property type="evidence" value="ECO:0007669"/>
    <property type="project" value="TreeGrafter"/>
</dbReference>
<dbReference type="PROSITE" id="PS00107">
    <property type="entry name" value="PROTEIN_KINASE_ATP"/>
    <property type="match status" value="1"/>
</dbReference>
<evidence type="ECO:0000259" key="13">
    <source>
        <dbReference type="PROSITE" id="PS50011"/>
    </source>
</evidence>
<evidence type="ECO:0000256" key="7">
    <source>
        <dbReference type="ARBA" id="ARBA00022840"/>
    </source>
</evidence>
<dbReference type="GeneTree" id="ENSGT00940000163863"/>
<dbReference type="Pfam" id="PF22949">
    <property type="entry name" value="HRI2_3H"/>
    <property type="match status" value="1"/>
</dbReference>
<dbReference type="eggNOG" id="KOG1035">
    <property type="taxonomic scope" value="Eukaryota"/>
</dbReference>
<dbReference type="CDD" id="cd13996">
    <property type="entry name" value="STKc_EIF2AK"/>
    <property type="match status" value="1"/>
</dbReference>
<dbReference type="Pfam" id="PF00069">
    <property type="entry name" value="Pkinase"/>
    <property type="match status" value="2"/>
</dbReference>
<organism evidence="14 15">
    <name type="scientific">Ciona savignyi</name>
    <name type="common">Pacific transparent sea squirt</name>
    <dbReference type="NCBI Taxonomy" id="51511"/>
    <lineage>
        <taxon>Eukaryota</taxon>
        <taxon>Metazoa</taxon>
        <taxon>Chordata</taxon>
        <taxon>Tunicata</taxon>
        <taxon>Ascidiacea</taxon>
        <taxon>Phlebobranchia</taxon>
        <taxon>Cionidae</taxon>
        <taxon>Ciona</taxon>
    </lineage>
</organism>
<dbReference type="InterPro" id="IPR011009">
    <property type="entry name" value="Kinase-like_dom_sf"/>
</dbReference>
<protein>
    <recommendedName>
        <fullName evidence="1">non-specific serine/threonine protein kinase</fullName>
        <ecNumber evidence="1">2.7.11.1</ecNumber>
    </recommendedName>
    <alternativeName>
        <fullName evidence="10">Heme-regulated eukaryotic initiation factor eIF-2-alpha kinase</fullName>
    </alternativeName>
</protein>
<dbReference type="PROSITE" id="PS50011">
    <property type="entry name" value="PROTEIN_KINASE_DOM"/>
    <property type="match status" value="1"/>
</dbReference>
<evidence type="ECO:0000256" key="10">
    <source>
        <dbReference type="ARBA" id="ARBA00042914"/>
    </source>
</evidence>
<evidence type="ECO:0000256" key="4">
    <source>
        <dbReference type="ARBA" id="ARBA00022679"/>
    </source>
</evidence>
<evidence type="ECO:0000256" key="3">
    <source>
        <dbReference type="ARBA" id="ARBA00022553"/>
    </source>
</evidence>
<dbReference type="InterPro" id="IPR008271">
    <property type="entry name" value="Ser/Thr_kinase_AS"/>
</dbReference>
<dbReference type="GO" id="GO:0004694">
    <property type="term" value="F:eukaryotic translation initiation factor 2alpha kinase activity"/>
    <property type="evidence" value="ECO:0007669"/>
    <property type="project" value="TreeGrafter"/>
</dbReference>
<evidence type="ECO:0000256" key="11">
    <source>
        <dbReference type="PROSITE-ProRule" id="PRU10141"/>
    </source>
</evidence>
<dbReference type="OMA" id="WDWIADR"/>
<dbReference type="GO" id="GO:0017148">
    <property type="term" value="P:negative regulation of translation"/>
    <property type="evidence" value="ECO:0007669"/>
    <property type="project" value="UniProtKB-KW"/>
</dbReference>
<keyword evidence="6" id="KW-0418">Kinase</keyword>
<keyword evidence="15" id="KW-1185">Reference proteome</keyword>
<keyword evidence="4" id="KW-0808">Transferase</keyword>
<feature type="binding site" evidence="11">
    <location>
        <position position="133"/>
    </location>
    <ligand>
        <name>ATP</name>
        <dbReference type="ChEBI" id="CHEBI:30616"/>
    </ligand>
</feature>
<accession>H2Z6J2</accession>
<dbReference type="GO" id="GO:0005524">
    <property type="term" value="F:ATP binding"/>
    <property type="evidence" value="ECO:0007669"/>
    <property type="project" value="UniProtKB-UniRule"/>
</dbReference>
<evidence type="ECO:0000256" key="5">
    <source>
        <dbReference type="ARBA" id="ARBA00022741"/>
    </source>
</evidence>